<feature type="domain" description="Sec23/Sec24 helical" evidence="14">
    <location>
        <begin position="545"/>
        <end position="642"/>
    </location>
</feature>
<dbReference type="SUPFAM" id="SSF81811">
    <property type="entry name" value="Helical domain of Sec23/24"/>
    <property type="match status" value="1"/>
</dbReference>
<dbReference type="FunFam" id="2.60.40.1670:FF:000010">
    <property type="entry name" value="Protein transport protein SEC23"/>
    <property type="match status" value="1"/>
</dbReference>
<keyword evidence="6 10" id="KW-0653">Protein transport</keyword>
<feature type="domain" description="Zinc finger Sec23/Sec24-type" evidence="12">
    <location>
        <begin position="53"/>
        <end position="91"/>
    </location>
</feature>
<evidence type="ECO:0000256" key="3">
    <source>
        <dbReference type="ARBA" id="ARBA00022824"/>
    </source>
</evidence>
<dbReference type="EMBL" id="CM017874">
    <property type="protein sequence ID" value="KAG1334080.1"/>
    <property type="molecule type" value="Genomic_DNA"/>
</dbReference>
<evidence type="ECO:0000256" key="2">
    <source>
        <dbReference type="ARBA" id="ARBA00022723"/>
    </source>
</evidence>
<evidence type="ECO:0000256" key="9">
    <source>
        <dbReference type="ARBA" id="ARBA00025471"/>
    </source>
</evidence>
<dbReference type="FunFam" id="3.40.20.10:FF:000014">
    <property type="entry name" value="Protein transport protein SEC23"/>
    <property type="match status" value="1"/>
</dbReference>
<dbReference type="Pfam" id="PF00626">
    <property type="entry name" value="Gelsolin"/>
    <property type="match status" value="1"/>
</dbReference>
<protein>
    <recommendedName>
        <fullName evidence="10">Protein transport protein SEC23</fullName>
    </recommendedName>
</protein>
<dbReference type="FunFam" id="2.30.30.380:FF:000001">
    <property type="entry name" value="Protein transport protein SEC23"/>
    <property type="match status" value="1"/>
</dbReference>
<reference evidence="16" key="1">
    <citation type="journal article" date="2017" name="Gigascience">
        <title>The genome draft of coconut (Cocos nucifera).</title>
        <authorList>
            <person name="Xiao Y."/>
            <person name="Xu P."/>
            <person name="Fan H."/>
            <person name="Baudouin L."/>
            <person name="Xia W."/>
            <person name="Bocs S."/>
            <person name="Xu J."/>
            <person name="Li Q."/>
            <person name="Guo A."/>
            <person name="Zhou L."/>
            <person name="Li J."/>
            <person name="Wu Y."/>
            <person name="Ma Z."/>
            <person name="Armero A."/>
            <person name="Issali A.E."/>
            <person name="Liu N."/>
            <person name="Peng M."/>
            <person name="Yang Y."/>
        </authorList>
    </citation>
    <scope>NUCLEOTIDE SEQUENCE</scope>
    <source>
        <tissue evidence="16">Spear leaf of Hainan Tall coconut</tissue>
    </source>
</reference>
<proteinExistence type="inferred from homology"/>
<evidence type="ECO:0000256" key="5">
    <source>
        <dbReference type="ARBA" id="ARBA00022892"/>
    </source>
</evidence>
<keyword evidence="5 10" id="KW-0931">ER-Golgi transport</keyword>
<evidence type="ECO:0000256" key="7">
    <source>
        <dbReference type="ARBA" id="ARBA00023136"/>
    </source>
</evidence>
<dbReference type="InterPro" id="IPR007123">
    <property type="entry name" value="Gelsolin-like_dom"/>
</dbReference>
<evidence type="ECO:0000313" key="17">
    <source>
        <dbReference type="Proteomes" id="UP000797356"/>
    </source>
</evidence>
<dbReference type="GO" id="GO:0070971">
    <property type="term" value="C:endoplasmic reticulum exit site"/>
    <property type="evidence" value="ECO:0007669"/>
    <property type="project" value="TreeGrafter"/>
</dbReference>
<evidence type="ECO:0000256" key="1">
    <source>
        <dbReference type="ARBA" id="ARBA00022448"/>
    </source>
</evidence>
<dbReference type="Pfam" id="PF04815">
    <property type="entry name" value="Sec23_helical"/>
    <property type="match status" value="1"/>
</dbReference>
<evidence type="ECO:0000259" key="14">
    <source>
        <dbReference type="Pfam" id="PF04815"/>
    </source>
</evidence>
<dbReference type="OrthoDB" id="10256289at2759"/>
<dbReference type="InterPro" id="IPR036180">
    <property type="entry name" value="Gelsolin-like_dom_sf"/>
</dbReference>
<sequence length="787" mass="87084">MDFAELEATEGLRWSWNSWPPSRPDAAALVVPLSVMCTPLMPIADLPLLPYDPLLCARCRAALNPYARVDYRSTLWVCPFCHSNNPFPRSYAGIGENNLPAELFPTYSTVEYLLSRNPTSNPSSQSVFGLSPSSTASLLSSVSSLGSSLSSSSLPGLDPSRPPGPSFVFVVDVCSASDELRALKNEILHVVAQLPENARVGLVSFGSMVWVHDLGFSDCSRAVLFCGDRELTSKKIQELMGISQLQHCTLGVSRSLSKQSFLLPVSDCEFNITTAIEELDSLSDTLPGHRPKRATGAAISTAVALLEGCAPNTGGRVMTFTSGPATTGPGMIVETDLSETIRAHRDIINGHALHGEKARSFYRHVAQRLSDRSVVLDLFACSMDQVGTAELRYPIEKSGGFMVLAESFESEQFRKCLRHIFKHEGVDHLNMIFDATIEMVTTKEVKICGALGPCMSLGIKNNMVSGKEIGQGGTTSWKLSSLNNKACIAFFFQVSTHQNTEPPRVFFVQFLTRYRHGNGGFRLRVTTAARRWVEPQSPEIASGFDQEAAAAVMARLAVHRAEEYHARDVIRWLDKMLICFTSKFGKYVPEDPSTFRLSSNFSLYPQFMYHLRRSQFIDVSNSTPDETAFFRLMLNREGVVGSLIMIQPTLFQYSFDGPPIPVLLDVSSISPDVILLFDSYFHIVIHYGSKIAQWRKLGYDKDPDHENLRKLLGAPEIDAEALMAERFPVPKLIRCDQHGSQARFLLARLNPSVTQKTQLMDGSEVIFTDDVSLQVFIEHLQALAVQG</sequence>
<dbReference type="GO" id="GO:0006886">
    <property type="term" value="P:intracellular protein transport"/>
    <property type="evidence" value="ECO:0007669"/>
    <property type="project" value="InterPro"/>
</dbReference>
<dbReference type="InterPro" id="IPR006896">
    <property type="entry name" value="Sec23/24_trunk_dom"/>
</dbReference>
<keyword evidence="10" id="KW-0963">Cytoplasm</keyword>
<reference evidence="16" key="2">
    <citation type="submission" date="2019-07" db="EMBL/GenBank/DDBJ databases">
        <authorList>
            <person name="Yang Y."/>
            <person name="Bocs S."/>
            <person name="Baudouin L."/>
        </authorList>
    </citation>
    <scope>NUCLEOTIDE SEQUENCE</scope>
    <source>
        <tissue evidence="16">Spear leaf of Hainan Tall coconut</tissue>
    </source>
</reference>
<dbReference type="InterPro" id="IPR006900">
    <property type="entry name" value="Sec23/24_helical_dom"/>
</dbReference>
<keyword evidence="8 10" id="KW-0968">Cytoplasmic vesicle</keyword>
<dbReference type="PANTHER" id="PTHR11141">
    <property type="entry name" value="PROTEIN TRANSPORT PROTEIN SEC23"/>
    <property type="match status" value="1"/>
</dbReference>
<dbReference type="InterPro" id="IPR036175">
    <property type="entry name" value="Sec23/24_helical_dom_sf"/>
</dbReference>
<dbReference type="Gene3D" id="1.20.120.730">
    <property type="entry name" value="Sec23/Sec24 helical domain"/>
    <property type="match status" value="1"/>
</dbReference>
<accession>A0A8K0I1F2</accession>
<comment type="function">
    <text evidence="9 10">Component of the coat protein complex II (COPII) which promotes the formation of transport vesicles from the endoplasmic reticulum (ER). The coat has two main functions, the physical deformation of the endoplasmic reticulum membrane into vesicles and the selection of cargo molecules.</text>
</comment>
<evidence type="ECO:0000256" key="6">
    <source>
        <dbReference type="ARBA" id="ARBA00022927"/>
    </source>
</evidence>
<dbReference type="CDD" id="cd11287">
    <property type="entry name" value="Sec23_C"/>
    <property type="match status" value="1"/>
</dbReference>
<organism evidence="16 17">
    <name type="scientific">Cocos nucifera</name>
    <name type="common">Coconut palm</name>
    <dbReference type="NCBI Taxonomy" id="13894"/>
    <lineage>
        <taxon>Eukaryota</taxon>
        <taxon>Viridiplantae</taxon>
        <taxon>Streptophyta</taxon>
        <taxon>Embryophyta</taxon>
        <taxon>Tracheophyta</taxon>
        <taxon>Spermatophyta</taxon>
        <taxon>Magnoliopsida</taxon>
        <taxon>Liliopsida</taxon>
        <taxon>Arecaceae</taxon>
        <taxon>Arecoideae</taxon>
        <taxon>Cocoseae</taxon>
        <taxon>Attaleinae</taxon>
        <taxon>Cocos</taxon>
    </lineage>
</organism>
<dbReference type="InterPro" id="IPR036174">
    <property type="entry name" value="Znf_Sec23_Sec24_sf"/>
</dbReference>
<name>A0A8K0I1F2_COCNU</name>
<evidence type="ECO:0000256" key="10">
    <source>
        <dbReference type="RuleBase" id="RU365030"/>
    </source>
</evidence>
<evidence type="ECO:0000259" key="13">
    <source>
        <dbReference type="Pfam" id="PF04811"/>
    </source>
</evidence>
<evidence type="ECO:0000313" key="16">
    <source>
        <dbReference type="EMBL" id="KAG1334080.1"/>
    </source>
</evidence>
<dbReference type="InterPro" id="IPR037364">
    <property type="entry name" value="Sec23"/>
</dbReference>
<comment type="caution">
    <text evidence="16">The sequence shown here is derived from an EMBL/GenBank/DDBJ whole genome shotgun (WGS) entry which is preliminary data.</text>
</comment>
<dbReference type="PANTHER" id="PTHR11141:SF22">
    <property type="entry name" value="PROTEIN TRANSPORT PROTEIN SEC23 G"/>
    <property type="match status" value="1"/>
</dbReference>
<dbReference type="GO" id="GO:0005096">
    <property type="term" value="F:GTPase activator activity"/>
    <property type="evidence" value="ECO:0007669"/>
    <property type="project" value="TreeGrafter"/>
</dbReference>
<dbReference type="Gene3D" id="2.30.30.380">
    <property type="entry name" value="Zn-finger domain of Sec23/24"/>
    <property type="match status" value="1"/>
</dbReference>
<dbReference type="SUPFAM" id="SSF81995">
    <property type="entry name" value="beta-sandwich domain of Sec23/24"/>
    <property type="match status" value="1"/>
</dbReference>
<keyword evidence="4 10" id="KW-0862">Zinc</keyword>
<feature type="domain" description="Sec23/Sec24 beta-sandwich" evidence="15">
    <location>
        <begin position="433"/>
        <end position="533"/>
    </location>
</feature>
<dbReference type="GO" id="GO:0030127">
    <property type="term" value="C:COPII vesicle coat"/>
    <property type="evidence" value="ECO:0007669"/>
    <property type="project" value="InterPro"/>
</dbReference>
<evidence type="ECO:0000256" key="8">
    <source>
        <dbReference type="ARBA" id="ARBA00023329"/>
    </source>
</evidence>
<comment type="similarity">
    <text evidence="10">Belongs to the SEC23/SEC24 family. SEC23 subfamily.</text>
</comment>
<dbReference type="InterPro" id="IPR029006">
    <property type="entry name" value="ADF-H/Gelsolin-like_dom_sf"/>
</dbReference>
<dbReference type="Pfam" id="PF04810">
    <property type="entry name" value="zf-Sec23_Sec24"/>
    <property type="match status" value="1"/>
</dbReference>
<dbReference type="InterPro" id="IPR012990">
    <property type="entry name" value="Beta-sandwich_Sec23_24"/>
</dbReference>
<keyword evidence="17" id="KW-1185">Reference proteome</keyword>
<keyword evidence="3 10" id="KW-0256">Endoplasmic reticulum</keyword>
<dbReference type="GO" id="GO:0008270">
    <property type="term" value="F:zinc ion binding"/>
    <property type="evidence" value="ECO:0007669"/>
    <property type="project" value="InterPro"/>
</dbReference>
<dbReference type="FunFam" id="3.40.50.410:FF:000043">
    <property type="entry name" value="Protein transport protein SEC23"/>
    <property type="match status" value="1"/>
</dbReference>
<dbReference type="Gene3D" id="3.40.20.10">
    <property type="entry name" value="Severin"/>
    <property type="match status" value="1"/>
</dbReference>
<dbReference type="Pfam" id="PF04811">
    <property type="entry name" value="Sec23_trunk"/>
    <property type="match status" value="1"/>
</dbReference>
<evidence type="ECO:0000259" key="15">
    <source>
        <dbReference type="Pfam" id="PF08033"/>
    </source>
</evidence>
<evidence type="ECO:0000256" key="4">
    <source>
        <dbReference type="ARBA" id="ARBA00022833"/>
    </source>
</evidence>
<evidence type="ECO:0000259" key="12">
    <source>
        <dbReference type="Pfam" id="PF04810"/>
    </source>
</evidence>
<dbReference type="SUPFAM" id="SSF82919">
    <property type="entry name" value="Zn-finger domain of Sec23/24"/>
    <property type="match status" value="1"/>
</dbReference>
<gene>
    <name evidence="16" type="ORF">COCNU_03G001990</name>
</gene>
<dbReference type="InterPro" id="IPR006895">
    <property type="entry name" value="Znf_Sec23_Sec24"/>
</dbReference>
<dbReference type="GO" id="GO:0005789">
    <property type="term" value="C:endoplasmic reticulum membrane"/>
    <property type="evidence" value="ECO:0007669"/>
    <property type="project" value="UniProtKB-SubCell"/>
</dbReference>
<feature type="domain" description="Sec23/Sec24 trunk" evidence="13">
    <location>
        <begin position="163"/>
        <end position="418"/>
    </location>
</feature>
<dbReference type="GO" id="GO:0090110">
    <property type="term" value="P:COPII-coated vesicle cargo loading"/>
    <property type="evidence" value="ECO:0007669"/>
    <property type="project" value="TreeGrafter"/>
</dbReference>
<evidence type="ECO:0000259" key="11">
    <source>
        <dbReference type="Pfam" id="PF00626"/>
    </source>
</evidence>
<keyword evidence="2 10" id="KW-0479">Metal-binding</keyword>
<dbReference type="Gene3D" id="3.40.50.410">
    <property type="entry name" value="von Willebrand factor, type A domain"/>
    <property type="match status" value="1"/>
</dbReference>
<feature type="domain" description="Gelsolin-like" evidence="11">
    <location>
        <begin position="659"/>
        <end position="745"/>
    </location>
</feature>
<dbReference type="Proteomes" id="UP000797356">
    <property type="component" value="Chromosome 3"/>
</dbReference>
<dbReference type="Gene3D" id="2.60.40.1670">
    <property type="entry name" value="beta-sandwich domain of Sec23/24"/>
    <property type="match status" value="1"/>
</dbReference>
<dbReference type="InterPro" id="IPR037550">
    <property type="entry name" value="Sec23_C"/>
</dbReference>
<dbReference type="AlphaFoldDB" id="A0A8K0I1F2"/>
<comment type="subcellular location">
    <subcellularLocation>
        <location evidence="10">Cytoplasmic vesicle</location>
        <location evidence="10">COPII-coated vesicle membrane</location>
        <topology evidence="10">Peripheral membrane protein</topology>
        <orientation evidence="10">Cytoplasmic side</orientation>
    </subcellularLocation>
    <subcellularLocation>
        <location evidence="10">Endoplasmic reticulum membrane</location>
        <topology evidence="10">Peripheral membrane protein</topology>
        <orientation evidence="10">Cytoplasmic side</orientation>
    </subcellularLocation>
</comment>
<dbReference type="SUPFAM" id="SSF53300">
    <property type="entry name" value="vWA-like"/>
    <property type="match status" value="1"/>
</dbReference>
<dbReference type="SUPFAM" id="SSF82754">
    <property type="entry name" value="C-terminal, gelsolin-like domain of Sec23/24"/>
    <property type="match status" value="1"/>
</dbReference>
<keyword evidence="7 10" id="KW-0472">Membrane</keyword>
<dbReference type="Pfam" id="PF08033">
    <property type="entry name" value="Sec23_BS"/>
    <property type="match status" value="1"/>
</dbReference>
<dbReference type="InterPro" id="IPR036465">
    <property type="entry name" value="vWFA_dom_sf"/>
</dbReference>
<keyword evidence="1 10" id="KW-0813">Transport</keyword>